<feature type="compositionally biased region" description="Low complexity" evidence="5">
    <location>
        <begin position="447"/>
        <end position="464"/>
    </location>
</feature>
<feature type="region of interest" description="Disordered" evidence="5">
    <location>
        <begin position="242"/>
        <end position="368"/>
    </location>
</feature>
<dbReference type="InterPro" id="IPR011016">
    <property type="entry name" value="Znf_RING-CH"/>
</dbReference>
<feature type="region of interest" description="Disordered" evidence="5">
    <location>
        <begin position="633"/>
        <end position="659"/>
    </location>
</feature>
<dbReference type="GO" id="GO:0008270">
    <property type="term" value="F:zinc ion binding"/>
    <property type="evidence" value="ECO:0007669"/>
    <property type="project" value="UniProtKB-KW"/>
</dbReference>
<feature type="region of interest" description="Disordered" evidence="5">
    <location>
        <begin position="87"/>
        <end position="196"/>
    </location>
</feature>
<keyword evidence="2 4" id="KW-0863">Zinc-finger</keyword>
<feature type="compositionally biased region" description="Polar residues" evidence="5">
    <location>
        <begin position="27"/>
        <end position="40"/>
    </location>
</feature>
<feature type="domain" description="RING-type" evidence="6">
    <location>
        <begin position="964"/>
        <end position="1008"/>
    </location>
</feature>
<dbReference type="FunFam" id="3.30.40.10:FF:000728">
    <property type="entry name" value="Unplaced genomic scaffold supercont1.4, whole genome shotgun sequence"/>
    <property type="match status" value="1"/>
</dbReference>
<comment type="caution">
    <text evidence="7">The sequence shown here is derived from an EMBL/GenBank/DDBJ whole genome shotgun (WGS) entry which is preliminary data.</text>
</comment>
<dbReference type="SUPFAM" id="SSF57850">
    <property type="entry name" value="RING/U-box"/>
    <property type="match status" value="1"/>
</dbReference>
<feature type="compositionally biased region" description="Basic and acidic residues" evidence="5">
    <location>
        <begin position="91"/>
        <end position="100"/>
    </location>
</feature>
<keyword evidence="3" id="KW-0862">Zinc</keyword>
<keyword evidence="8" id="KW-1185">Reference proteome</keyword>
<proteinExistence type="predicted"/>
<evidence type="ECO:0000313" key="8">
    <source>
        <dbReference type="Proteomes" id="UP000620104"/>
    </source>
</evidence>
<feature type="compositionally biased region" description="Low complexity" evidence="5">
    <location>
        <begin position="703"/>
        <end position="739"/>
    </location>
</feature>
<protein>
    <recommendedName>
        <fullName evidence="6">RING-type domain-containing protein</fullName>
    </recommendedName>
</protein>
<dbReference type="SMART" id="SM00184">
    <property type="entry name" value="RING"/>
    <property type="match status" value="1"/>
</dbReference>
<evidence type="ECO:0000256" key="4">
    <source>
        <dbReference type="PROSITE-ProRule" id="PRU00175"/>
    </source>
</evidence>
<feature type="region of interest" description="Disordered" evidence="5">
    <location>
        <begin position="1011"/>
        <end position="1040"/>
    </location>
</feature>
<feature type="region of interest" description="Disordered" evidence="5">
    <location>
        <begin position="413"/>
        <end position="511"/>
    </location>
</feature>
<dbReference type="PROSITE" id="PS50089">
    <property type="entry name" value="ZF_RING_2"/>
    <property type="match status" value="1"/>
</dbReference>
<reference evidence="7" key="1">
    <citation type="submission" date="2020-07" db="EMBL/GenBank/DDBJ databases">
        <title>Draft Genome Sequence of a Deep-Sea Yeast, Naganishia (Cryptococcus) liquefaciens strain N6.</title>
        <authorList>
            <person name="Han Y.W."/>
            <person name="Kajitani R."/>
            <person name="Morimoto H."/>
            <person name="Parhat M."/>
            <person name="Tsubouchi H."/>
            <person name="Bakenova O."/>
            <person name="Ogata M."/>
            <person name="Argunhan B."/>
            <person name="Aoki R."/>
            <person name="Kajiwara S."/>
            <person name="Itoh T."/>
            <person name="Iwasaki H."/>
        </authorList>
    </citation>
    <scope>NUCLEOTIDE SEQUENCE</scope>
    <source>
        <strain evidence="7">N6</strain>
    </source>
</reference>
<feature type="compositionally biased region" description="Polar residues" evidence="5">
    <location>
        <begin position="424"/>
        <end position="438"/>
    </location>
</feature>
<dbReference type="InterPro" id="IPR053238">
    <property type="entry name" value="RING-H2_zinc_finger"/>
</dbReference>
<sequence length="1040" mass="110389">MSQEEGNGHAEGSRSSDSAGRKRRSRFSTASTAIMNPSPTETDRSDASASTSNPPSGSRPDDYPMQEENTRRATRLLAEFRNGFRRSVMAAEHDSNKPNEDASQLLPEQDALGMSVNRSDQVRTPLETTQASDDVLRQDKKRRRIGEYAGAKNAMDTDDAGAPSGDFNIDDPTTSTSNTGRKATTPPLASPALVPLTDTDPLLDDRLRTVEAIRSVLGDDVARRLPSVESLRELARSQTIVEDAQETAGPSVHDPPSGPSEDNHPRRSSRISLPPSTVELLDRLDQSSQSSGVAESSVPTTVTASNTGPSTQPSTLREDRRARRTSIRNFTNRLSGWLGVAPSRGESTREEDAPGDLSESETQDATGTLLPEISTAADRTGELAEEAAPAPSNTNRLATGAVMIVQGFVQTTIPVRERRRRTPAPTSSDAERSQTGVSASRLAPRRSMSQPASPSIAPSITPSQFSREVALPQTETRLQTPDDLTTAGATEDRRASQATSPSGGQAVAPGQVVGPETIQHAVGDSEDSALMPSLSEEPSRPSPASVATAATATSLLSHGSQAGTPTEAPVESGSLPNRASGPRAALEALRNRLRVSGRTGSSRDGRSPDDTSTAGANRGVEDVLREYMRHAMASSRNTSRLSEADGSDRPPPLSTLLPTTDPASFEAFLNDMQTSLIEALSAFVEGSDAEIDGGDHASSNPRETAPSTPAASAETSPSNNAEATPSSSTSTALPTEATSPRRLNFFRLFQFPPRRNAPENPSDPAVDLIPVVIVGVRSMSGSINSLTAQNVAAAPFPFNPTDDIQGPAATEEGERASPTNEVAEVAPQDRQAAPAIAHSEEASRAAGSWGSRALRSINRLRRPRSAALNTDVTETDEAFTRNYVLWVVGGNYPAGHPILTIPHLFTGELSHEDLWILAEALGQAKPPVATKTDIANSGLVVIKSHQVRGEGEAGAILASSVDQCLICLGDYADEDETDVRVMKCKHAYHKDCIDHWLEVGRNSCPACRQAGVERASDRPPEPAPAETARPDQDEDVNMAT</sequence>
<feature type="region of interest" description="Disordered" evidence="5">
    <location>
        <begin position="1"/>
        <end position="75"/>
    </location>
</feature>
<feature type="compositionally biased region" description="Polar residues" evidence="5">
    <location>
        <begin position="171"/>
        <end position="182"/>
    </location>
</feature>
<feature type="region of interest" description="Disordered" evidence="5">
    <location>
        <begin position="689"/>
        <end position="739"/>
    </location>
</feature>
<accession>A0A8H3YE64</accession>
<evidence type="ECO:0000256" key="2">
    <source>
        <dbReference type="ARBA" id="ARBA00022771"/>
    </source>
</evidence>
<dbReference type="Pfam" id="PF13639">
    <property type="entry name" value="zf-RING_2"/>
    <property type="match status" value="1"/>
</dbReference>
<feature type="compositionally biased region" description="Low complexity" evidence="5">
    <location>
        <begin position="532"/>
        <end position="557"/>
    </location>
</feature>
<evidence type="ECO:0000259" key="6">
    <source>
        <dbReference type="PROSITE" id="PS50089"/>
    </source>
</evidence>
<dbReference type="SMART" id="SM00744">
    <property type="entry name" value="RINGv"/>
    <property type="match status" value="1"/>
</dbReference>
<feature type="region of interest" description="Disordered" evidence="5">
    <location>
        <begin position="528"/>
        <end position="620"/>
    </location>
</feature>
<dbReference type="PANTHER" id="PTHR14155">
    <property type="entry name" value="RING FINGER DOMAIN-CONTAINING"/>
    <property type="match status" value="1"/>
</dbReference>
<evidence type="ECO:0000313" key="7">
    <source>
        <dbReference type="EMBL" id="GHJ86124.1"/>
    </source>
</evidence>
<feature type="compositionally biased region" description="Polar residues" evidence="5">
    <location>
        <begin position="473"/>
        <end position="483"/>
    </location>
</feature>
<feature type="compositionally biased region" description="Polar residues" evidence="5">
    <location>
        <begin position="299"/>
        <end position="315"/>
    </location>
</feature>
<feature type="compositionally biased region" description="Polar residues" evidence="5">
    <location>
        <begin position="47"/>
        <end position="56"/>
    </location>
</feature>
<gene>
    <name evidence="7" type="ORF">NliqN6_2526</name>
</gene>
<dbReference type="OrthoDB" id="8062037at2759"/>
<dbReference type="EMBL" id="BLZA01000017">
    <property type="protein sequence ID" value="GHJ86124.1"/>
    <property type="molecule type" value="Genomic_DNA"/>
</dbReference>
<dbReference type="InterPro" id="IPR001841">
    <property type="entry name" value="Znf_RING"/>
</dbReference>
<organism evidence="7 8">
    <name type="scientific">Naganishia liquefaciens</name>
    <dbReference type="NCBI Taxonomy" id="104408"/>
    <lineage>
        <taxon>Eukaryota</taxon>
        <taxon>Fungi</taxon>
        <taxon>Dikarya</taxon>
        <taxon>Basidiomycota</taxon>
        <taxon>Agaricomycotina</taxon>
        <taxon>Tremellomycetes</taxon>
        <taxon>Filobasidiales</taxon>
        <taxon>Filobasidiaceae</taxon>
        <taxon>Naganishia</taxon>
    </lineage>
</organism>
<evidence type="ECO:0000256" key="3">
    <source>
        <dbReference type="ARBA" id="ARBA00022833"/>
    </source>
</evidence>
<feature type="compositionally biased region" description="Basic and acidic residues" evidence="5">
    <location>
        <begin position="1"/>
        <end position="14"/>
    </location>
</feature>
<dbReference type="AlphaFoldDB" id="A0A8H3YE64"/>
<keyword evidence="1" id="KW-0479">Metal-binding</keyword>
<dbReference type="Gene3D" id="3.30.40.10">
    <property type="entry name" value="Zinc/RING finger domain, C3HC4 (zinc finger)"/>
    <property type="match status" value="1"/>
</dbReference>
<feature type="region of interest" description="Disordered" evidence="5">
    <location>
        <begin position="802"/>
        <end position="848"/>
    </location>
</feature>
<evidence type="ECO:0000256" key="5">
    <source>
        <dbReference type="SAM" id="MobiDB-lite"/>
    </source>
</evidence>
<name>A0A8H3YE64_9TREE</name>
<dbReference type="CDD" id="cd16461">
    <property type="entry name" value="RING-H2_EL5-like"/>
    <property type="match status" value="1"/>
</dbReference>
<dbReference type="InterPro" id="IPR013083">
    <property type="entry name" value="Znf_RING/FYVE/PHD"/>
</dbReference>
<feature type="compositionally biased region" description="Low complexity" evidence="5">
    <location>
        <begin position="286"/>
        <end position="298"/>
    </location>
</feature>
<feature type="compositionally biased region" description="Low complexity" evidence="5">
    <location>
        <begin position="583"/>
        <end position="600"/>
    </location>
</feature>
<dbReference type="PANTHER" id="PTHR14155:SF627">
    <property type="entry name" value="OS06G0192800 PROTEIN"/>
    <property type="match status" value="1"/>
</dbReference>
<evidence type="ECO:0000256" key="1">
    <source>
        <dbReference type="ARBA" id="ARBA00022723"/>
    </source>
</evidence>
<dbReference type="Proteomes" id="UP000620104">
    <property type="component" value="Unassembled WGS sequence"/>
</dbReference>